<keyword evidence="1" id="KW-0472">Membrane</keyword>
<evidence type="ECO:0000313" key="3">
    <source>
        <dbReference type="EMBL" id="GAA4402465.1"/>
    </source>
</evidence>
<dbReference type="PANTHER" id="PTHR43833:SF11">
    <property type="entry name" value="VOLTAGE-GATED POTASSIUM CHANNEL KCH"/>
    <property type="match status" value="1"/>
</dbReference>
<gene>
    <name evidence="3" type="ORF">GCM10023147_43110</name>
</gene>
<feature type="transmembrane region" description="Helical" evidence="1">
    <location>
        <begin position="226"/>
        <end position="250"/>
    </location>
</feature>
<keyword evidence="1" id="KW-0812">Transmembrane</keyword>
<accession>A0ABP8K9G0</accession>
<dbReference type="EMBL" id="BAABFR010000098">
    <property type="protein sequence ID" value="GAA4402465.1"/>
    <property type="molecule type" value="Genomic_DNA"/>
</dbReference>
<keyword evidence="4" id="KW-1185">Reference proteome</keyword>
<dbReference type="PROSITE" id="PS51201">
    <property type="entry name" value="RCK_N"/>
    <property type="match status" value="1"/>
</dbReference>
<keyword evidence="1" id="KW-1133">Transmembrane helix</keyword>
<evidence type="ECO:0000313" key="4">
    <source>
        <dbReference type="Proteomes" id="UP001500635"/>
    </source>
</evidence>
<evidence type="ECO:0000259" key="2">
    <source>
        <dbReference type="PROSITE" id="PS51201"/>
    </source>
</evidence>
<name>A0ABP8K9G0_9ACTN</name>
<dbReference type="Pfam" id="PF02254">
    <property type="entry name" value="TrkA_N"/>
    <property type="match status" value="1"/>
</dbReference>
<feature type="transmembrane region" description="Helical" evidence="1">
    <location>
        <begin position="174"/>
        <end position="197"/>
    </location>
</feature>
<evidence type="ECO:0000256" key="1">
    <source>
        <dbReference type="SAM" id="Phobius"/>
    </source>
</evidence>
<dbReference type="RefSeq" id="WP_344999986.1">
    <property type="nucleotide sequence ID" value="NZ_BAABFR010000098.1"/>
</dbReference>
<dbReference type="InterPro" id="IPR050721">
    <property type="entry name" value="Trk_Ktr_HKT_K-transport"/>
</dbReference>
<organism evidence="3 4">
    <name type="scientific">Tsukamurella soli</name>
    <dbReference type="NCBI Taxonomy" id="644556"/>
    <lineage>
        <taxon>Bacteria</taxon>
        <taxon>Bacillati</taxon>
        <taxon>Actinomycetota</taxon>
        <taxon>Actinomycetes</taxon>
        <taxon>Mycobacteriales</taxon>
        <taxon>Tsukamurellaceae</taxon>
        <taxon>Tsukamurella</taxon>
    </lineage>
</organism>
<sequence>MAGESGYLIVGDGSVARRTLAALAARSRPTVHLPAPGDDELRAALAHRPAGVAVLTHDDVTSLRYALAAAHVTADVPLVVMIFDRTISEQLTELLPHCHITSPADLAAAALAGPCLADEVVAAHLQPDGSVDEVIASGGGLAHRRGARHRPPRRQMLLNSIAGLVRTPDTGTRMLLLGLWGLLAILAVDWATLTFAFHHEPIRALREAVGVIATVGLGDEAPPGRAYAVFSSVAMLLTIVLTALFTAGVVERVLGPRLSGIIGPRVLPRRGHVIVVGLGQVGLRLCRELIDLGVPVVGVERDPDAANLRLIRALRIPAVMGHGGDRTLLTRLGAEHARAIAAVGSDDLDNIAVALAVRAVARNARLVLRAGEHEGIADTASLLRMGALRDLAAITTAYVVVVLLGGRPVGVVNTGPDTFIRTPDGRFRHVDEVFRSDGPAIGADSGSGRPAD</sequence>
<dbReference type="InterPro" id="IPR003148">
    <property type="entry name" value="RCK_N"/>
</dbReference>
<dbReference type="Gene3D" id="3.40.50.720">
    <property type="entry name" value="NAD(P)-binding Rossmann-like Domain"/>
    <property type="match status" value="1"/>
</dbReference>
<feature type="domain" description="RCK N-terminal" evidence="2">
    <location>
        <begin position="270"/>
        <end position="395"/>
    </location>
</feature>
<dbReference type="InterPro" id="IPR036291">
    <property type="entry name" value="NAD(P)-bd_dom_sf"/>
</dbReference>
<dbReference type="PANTHER" id="PTHR43833">
    <property type="entry name" value="POTASSIUM CHANNEL PROTEIN 2-RELATED-RELATED"/>
    <property type="match status" value="1"/>
</dbReference>
<reference evidence="4" key="1">
    <citation type="journal article" date="2019" name="Int. J. Syst. Evol. Microbiol.">
        <title>The Global Catalogue of Microorganisms (GCM) 10K type strain sequencing project: providing services to taxonomists for standard genome sequencing and annotation.</title>
        <authorList>
            <consortium name="The Broad Institute Genomics Platform"/>
            <consortium name="The Broad Institute Genome Sequencing Center for Infectious Disease"/>
            <person name="Wu L."/>
            <person name="Ma J."/>
        </authorList>
    </citation>
    <scope>NUCLEOTIDE SEQUENCE [LARGE SCALE GENOMIC DNA]</scope>
    <source>
        <strain evidence="4">JCM 17688</strain>
    </source>
</reference>
<dbReference type="Proteomes" id="UP001500635">
    <property type="component" value="Unassembled WGS sequence"/>
</dbReference>
<comment type="caution">
    <text evidence="3">The sequence shown here is derived from an EMBL/GenBank/DDBJ whole genome shotgun (WGS) entry which is preliminary data.</text>
</comment>
<dbReference type="SUPFAM" id="SSF51735">
    <property type="entry name" value="NAD(P)-binding Rossmann-fold domains"/>
    <property type="match status" value="2"/>
</dbReference>
<dbReference type="SUPFAM" id="SSF81324">
    <property type="entry name" value="Voltage-gated potassium channels"/>
    <property type="match status" value="1"/>
</dbReference>
<proteinExistence type="predicted"/>
<protein>
    <recommendedName>
        <fullName evidence="2">RCK N-terminal domain-containing protein</fullName>
    </recommendedName>
</protein>